<dbReference type="GO" id="GO:0055129">
    <property type="term" value="P:L-proline biosynthetic process"/>
    <property type="evidence" value="ECO:0007669"/>
    <property type="project" value="UniProtKB-UniRule"/>
</dbReference>
<keyword evidence="2 3" id="KW-0560">Oxidoreductase</keyword>
<evidence type="ECO:0000256" key="2">
    <source>
        <dbReference type="ARBA" id="ARBA00023002"/>
    </source>
</evidence>
<keyword evidence="3" id="KW-0641">Proline biosynthesis</keyword>
<dbReference type="EMBL" id="RWJF01000001">
    <property type="protein sequence ID" value="RST30610.1"/>
    <property type="molecule type" value="Genomic_DNA"/>
</dbReference>
<evidence type="ECO:0000256" key="3">
    <source>
        <dbReference type="HAMAP-Rule" id="MF_01925"/>
    </source>
</evidence>
<feature type="domain" description="Pyrroline-5-carboxylate reductase dimerisation" evidence="4">
    <location>
        <begin position="153"/>
        <end position="258"/>
    </location>
</feature>
<sequence length="265" mass="27568">MDGALWLVGCGNMAGAMVEGWRKAGFDFASTIVVRPSGIPVAGIRTITELPLGEPPAICLLGVKPQKLDEVAPRLLPSIAPATVLVSMLAGVEVASLRDRFPQARAIVRVLPNLPVSERRGVLPLFADGDPGVRDELLAWFGLLGHAFWCDEERELAAVGSVAGAGPAYVARFVAALAAAGEERGLAPDCAARVALETVLGTALMAEAGQEDMVSVARRVASPKGTTEAGLAVLDQNRALDRLVAATIAAAAHRGEELAALARRD</sequence>
<dbReference type="RefSeq" id="WP_126718444.1">
    <property type="nucleotide sequence ID" value="NZ_RWJF01000001.1"/>
</dbReference>
<keyword evidence="3" id="KW-0028">Amino-acid biosynthesis</keyword>
<comment type="pathway">
    <text evidence="3">Amino-acid biosynthesis; L-proline biosynthesis; L-proline from L-glutamate 5-semialdehyde: step 1/1.</text>
</comment>
<dbReference type="InterPro" id="IPR008927">
    <property type="entry name" value="6-PGluconate_DH-like_C_sf"/>
</dbReference>
<proteinExistence type="inferred from homology"/>
<dbReference type="AlphaFoldDB" id="A0A3R9YM46"/>
<protein>
    <recommendedName>
        <fullName evidence="3">Pyrroline-5-carboxylate reductase</fullName>
        <shortName evidence="3">P5C reductase</shortName>
        <shortName evidence="3">P5CR</shortName>
        <ecNumber evidence="3">1.5.1.2</ecNumber>
    </recommendedName>
    <alternativeName>
        <fullName evidence="3">PCA reductase</fullName>
    </alternativeName>
</protein>
<dbReference type="EC" id="1.5.1.2" evidence="3"/>
<dbReference type="Gene3D" id="1.10.3730.10">
    <property type="entry name" value="ProC C-terminal domain-like"/>
    <property type="match status" value="1"/>
</dbReference>
<dbReference type="InterPro" id="IPR036291">
    <property type="entry name" value="NAD(P)-bd_dom_sf"/>
</dbReference>
<keyword evidence="6" id="KW-1185">Reference proteome</keyword>
<comment type="similarity">
    <text evidence="1 3">Belongs to the pyrroline-5-carboxylate reductase family.</text>
</comment>
<organism evidence="5 6">
    <name type="scientific">Sphingomonas ginkgonis</name>
    <dbReference type="NCBI Taxonomy" id="2315330"/>
    <lineage>
        <taxon>Bacteria</taxon>
        <taxon>Pseudomonadati</taxon>
        <taxon>Pseudomonadota</taxon>
        <taxon>Alphaproteobacteria</taxon>
        <taxon>Sphingomonadales</taxon>
        <taxon>Sphingomonadaceae</taxon>
        <taxon>Sphingomonas</taxon>
    </lineage>
</organism>
<evidence type="ECO:0000313" key="6">
    <source>
        <dbReference type="Proteomes" id="UP000274661"/>
    </source>
</evidence>
<dbReference type="Pfam" id="PF14748">
    <property type="entry name" value="P5CR_dimer"/>
    <property type="match status" value="1"/>
</dbReference>
<dbReference type="PANTHER" id="PTHR11645:SF0">
    <property type="entry name" value="PYRROLINE-5-CARBOXYLATE REDUCTASE 3"/>
    <property type="match status" value="1"/>
</dbReference>
<dbReference type="InterPro" id="IPR029036">
    <property type="entry name" value="P5CR_dimer"/>
</dbReference>
<dbReference type="InterPro" id="IPR000304">
    <property type="entry name" value="Pyrroline-COOH_reductase"/>
</dbReference>
<dbReference type="GO" id="GO:0005737">
    <property type="term" value="C:cytoplasm"/>
    <property type="evidence" value="ECO:0007669"/>
    <property type="project" value="UniProtKB-SubCell"/>
</dbReference>
<dbReference type="GO" id="GO:0004735">
    <property type="term" value="F:pyrroline-5-carboxylate reductase activity"/>
    <property type="evidence" value="ECO:0007669"/>
    <property type="project" value="UniProtKB-UniRule"/>
</dbReference>
<dbReference type="Proteomes" id="UP000274661">
    <property type="component" value="Unassembled WGS sequence"/>
</dbReference>
<dbReference type="Gene3D" id="3.40.50.720">
    <property type="entry name" value="NAD(P)-binding Rossmann-like Domain"/>
    <property type="match status" value="1"/>
</dbReference>
<keyword evidence="3" id="KW-0521">NADP</keyword>
<comment type="catalytic activity">
    <reaction evidence="3">
        <text>L-proline + NAD(+) = (S)-1-pyrroline-5-carboxylate + NADH + 2 H(+)</text>
        <dbReference type="Rhea" id="RHEA:14105"/>
        <dbReference type="ChEBI" id="CHEBI:15378"/>
        <dbReference type="ChEBI" id="CHEBI:17388"/>
        <dbReference type="ChEBI" id="CHEBI:57540"/>
        <dbReference type="ChEBI" id="CHEBI:57945"/>
        <dbReference type="ChEBI" id="CHEBI:60039"/>
        <dbReference type="EC" id="1.5.1.2"/>
    </reaction>
</comment>
<reference evidence="5 6" key="1">
    <citation type="submission" date="2018-12" db="EMBL/GenBank/DDBJ databases">
        <title>Sphingomonas sp. HMF7854 Genome sequencing and assembly.</title>
        <authorList>
            <person name="Cha I."/>
            <person name="Kang H."/>
            <person name="Kim H."/>
            <person name="Kang J."/>
            <person name="Joh K."/>
        </authorList>
    </citation>
    <scope>NUCLEOTIDE SEQUENCE [LARGE SCALE GENOMIC DNA]</scope>
    <source>
        <strain evidence="5 6">HMF7854</strain>
    </source>
</reference>
<name>A0A3R9YM46_9SPHN</name>
<dbReference type="UniPathway" id="UPA00098">
    <property type="reaction ID" value="UER00361"/>
</dbReference>
<gene>
    <name evidence="3" type="primary">proC</name>
    <name evidence="5" type="ORF">HMF7854_06990</name>
</gene>
<keyword evidence="3" id="KW-0963">Cytoplasm</keyword>
<dbReference type="OrthoDB" id="9805754at2"/>
<evidence type="ECO:0000313" key="5">
    <source>
        <dbReference type="EMBL" id="RST30610.1"/>
    </source>
</evidence>
<evidence type="ECO:0000259" key="4">
    <source>
        <dbReference type="Pfam" id="PF14748"/>
    </source>
</evidence>
<dbReference type="PANTHER" id="PTHR11645">
    <property type="entry name" value="PYRROLINE-5-CARBOXYLATE REDUCTASE"/>
    <property type="match status" value="1"/>
</dbReference>
<accession>A0A3R9YM46</accession>
<dbReference type="PIRSF" id="PIRSF000193">
    <property type="entry name" value="Pyrrol-5-carb_rd"/>
    <property type="match status" value="1"/>
</dbReference>
<dbReference type="SUPFAM" id="SSF48179">
    <property type="entry name" value="6-phosphogluconate dehydrogenase C-terminal domain-like"/>
    <property type="match status" value="1"/>
</dbReference>
<comment type="caution">
    <text evidence="5">The sequence shown here is derived from an EMBL/GenBank/DDBJ whole genome shotgun (WGS) entry which is preliminary data.</text>
</comment>
<comment type="catalytic activity">
    <reaction evidence="3">
        <text>L-proline + NADP(+) = (S)-1-pyrroline-5-carboxylate + NADPH + 2 H(+)</text>
        <dbReference type="Rhea" id="RHEA:14109"/>
        <dbReference type="ChEBI" id="CHEBI:15378"/>
        <dbReference type="ChEBI" id="CHEBI:17388"/>
        <dbReference type="ChEBI" id="CHEBI:57783"/>
        <dbReference type="ChEBI" id="CHEBI:58349"/>
        <dbReference type="ChEBI" id="CHEBI:60039"/>
        <dbReference type="EC" id="1.5.1.2"/>
    </reaction>
</comment>
<evidence type="ECO:0000256" key="1">
    <source>
        <dbReference type="ARBA" id="ARBA00005525"/>
    </source>
</evidence>
<dbReference type="SUPFAM" id="SSF51735">
    <property type="entry name" value="NAD(P)-binding Rossmann-fold domains"/>
    <property type="match status" value="1"/>
</dbReference>
<comment type="subcellular location">
    <subcellularLocation>
        <location evidence="3">Cytoplasm</location>
    </subcellularLocation>
</comment>
<dbReference type="HAMAP" id="MF_01925">
    <property type="entry name" value="P5C_reductase"/>
    <property type="match status" value="1"/>
</dbReference>
<comment type="function">
    <text evidence="3">Catalyzes the reduction of 1-pyrroline-5-carboxylate (PCA) to L-proline.</text>
</comment>